<gene>
    <name evidence="1" type="ORF">BJ322DRAFT_531350</name>
</gene>
<evidence type="ECO:0000313" key="1">
    <source>
        <dbReference type="EMBL" id="KAF9789360.1"/>
    </source>
</evidence>
<proteinExistence type="predicted"/>
<dbReference type="Proteomes" id="UP000736335">
    <property type="component" value="Unassembled WGS sequence"/>
</dbReference>
<dbReference type="OrthoDB" id="2788229at2759"/>
<protein>
    <submittedName>
        <fullName evidence="1">Uncharacterized protein</fullName>
    </submittedName>
</protein>
<keyword evidence="2" id="KW-1185">Reference proteome</keyword>
<dbReference type="SUPFAM" id="SSF52047">
    <property type="entry name" value="RNI-like"/>
    <property type="match status" value="1"/>
</dbReference>
<organism evidence="1 2">
    <name type="scientific">Thelephora terrestris</name>
    <dbReference type="NCBI Taxonomy" id="56493"/>
    <lineage>
        <taxon>Eukaryota</taxon>
        <taxon>Fungi</taxon>
        <taxon>Dikarya</taxon>
        <taxon>Basidiomycota</taxon>
        <taxon>Agaricomycotina</taxon>
        <taxon>Agaricomycetes</taxon>
        <taxon>Thelephorales</taxon>
        <taxon>Thelephoraceae</taxon>
        <taxon>Thelephora</taxon>
    </lineage>
</organism>
<name>A0A9P6LA27_9AGAM</name>
<dbReference type="EMBL" id="WIUZ02000003">
    <property type="protein sequence ID" value="KAF9789360.1"/>
    <property type="molecule type" value="Genomic_DNA"/>
</dbReference>
<accession>A0A9P6LA27</accession>
<reference evidence="1" key="2">
    <citation type="submission" date="2020-11" db="EMBL/GenBank/DDBJ databases">
        <authorList>
            <consortium name="DOE Joint Genome Institute"/>
            <person name="Kuo A."/>
            <person name="Miyauchi S."/>
            <person name="Kiss E."/>
            <person name="Drula E."/>
            <person name="Kohler A."/>
            <person name="Sanchez-Garcia M."/>
            <person name="Andreopoulos B."/>
            <person name="Barry K.W."/>
            <person name="Bonito G."/>
            <person name="Buee M."/>
            <person name="Carver A."/>
            <person name="Chen C."/>
            <person name="Cichocki N."/>
            <person name="Clum A."/>
            <person name="Culley D."/>
            <person name="Crous P.W."/>
            <person name="Fauchery L."/>
            <person name="Girlanda M."/>
            <person name="Hayes R."/>
            <person name="Keri Z."/>
            <person name="Labutti K."/>
            <person name="Lipzen A."/>
            <person name="Lombard V."/>
            <person name="Magnuson J."/>
            <person name="Maillard F."/>
            <person name="Morin E."/>
            <person name="Murat C."/>
            <person name="Nolan M."/>
            <person name="Ohm R."/>
            <person name="Pangilinan J."/>
            <person name="Pereira M."/>
            <person name="Perotto S."/>
            <person name="Peter M."/>
            <person name="Riley R."/>
            <person name="Sitrit Y."/>
            <person name="Stielow B."/>
            <person name="Szollosi G."/>
            <person name="Zifcakova L."/>
            <person name="Stursova M."/>
            <person name="Spatafora J.W."/>
            <person name="Tedersoo L."/>
            <person name="Vaario L.-M."/>
            <person name="Yamada A."/>
            <person name="Yan M."/>
            <person name="Wang P."/>
            <person name="Xu J."/>
            <person name="Bruns T."/>
            <person name="Baldrian P."/>
            <person name="Vilgalys R."/>
            <person name="Henrissat B."/>
            <person name="Grigoriev I.V."/>
            <person name="Hibbett D."/>
            <person name="Nagy L.G."/>
            <person name="Martin F.M."/>
        </authorList>
    </citation>
    <scope>NUCLEOTIDE SEQUENCE</scope>
    <source>
        <strain evidence="1">UH-Tt-Lm1</strain>
    </source>
</reference>
<comment type="caution">
    <text evidence="1">The sequence shown here is derived from an EMBL/GenBank/DDBJ whole genome shotgun (WGS) entry which is preliminary data.</text>
</comment>
<dbReference type="AlphaFoldDB" id="A0A9P6LA27"/>
<sequence>MRLPQEIIEDIIDCFADDRPMLVTCSLVAKAWSARSRHHLFDAVTLNKERAMRWCSAICPGPGGPSSLVRTLTLQQKCGSKWLETRFLDAISGHFSFQYVENLFIAWLDLNDFEPGSLVRHFAHYGSSLRSLQLSYLTADYSTLISFLQLFPNLEDLLIHTPELSDDNPPLQMSGTGSASHGWLKLLSFDSVSSPFISHLAGLNLRLSSISVYDCEFSHSFPLTNLLEASSVSLRHLEIEYVTFSQCANVSLMRCENLRDVIVGVFKEDSPPLLLFSLLSTLSSYRLAQLTIDFVAIPSPQWPEWKTIDFLLLQMTERCGLRQGPQVLLRIRLAAPGDIVDVRQLLPKYLDVGPVEMRINPRQPRGG</sequence>
<evidence type="ECO:0000313" key="2">
    <source>
        <dbReference type="Proteomes" id="UP000736335"/>
    </source>
</evidence>
<reference evidence="1" key="1">
    <citation type="journal article" date="2020" name="Nat. Commun.">
        <title>Large-scale genome sequencing of mycorrhizal fungi provides insights into the early evolution of symbiotic traits.</title>
        <authorList>
            <person name="Miyauchi S."/>
            <person name="Kiss E."/>
            <person name="Kuo A."/>
            <person name="Drula E."/>
            <person name="Kohler A."/>
            <person name="Sanchez-Garcia M."/>
            <person name="Morin E."/>
            <person name="Andreopoulos B."/>
            <person name="Barry K.W."/>
            <person name="Bonito G."/>
            <person name="Buee M."/>
            <person name="Carver A."/>
            <person name="Chen C."/>
            <person name="Cichocki N."/>
            <person name="Clum A."/>
            <person name="Culley D."/>
            <person name="Crous P.W."/>
            <person name="Fauchery L."/>
            <person name="Girlanda M."/>
            <person name="Hayes R.D."/>
            <person name="Keri Z."/>
            <person name="LaButti K."/>
            <person name="Lipzen A."/>
            <person name="Lombard V."/>
            <person name="Magnuson J."/>
            <person name="Maillard F."/>
            <person name="Murat C."/>
            <person name="Nolan M."/>
            <person name="Ohm R.A."/>
            <person name="Pangilinan J."/>
            <person name="Pereira M.F."/>
            <person name="Perotto S."/>
            <person name="Peter M."/>
            <person name="Pfister S."/>
            <person name="Riley R."/>
            <person name="Sitrit Y."/>
            <person name="Stielow J.B."/>
            <person name="Szollosi G."/>
            <person name="Zifcakova L."/>
            <person name="Stursova M."/>
            <person name="Spatafora J.W."/>
            <person name="Tedersoo L."/>
            <person name="Vaario L.M."/>
            <person name="Yamada A."/>
            <person name="Yan M."/>
            <person name="Wang P."/>
            <person name="Xu J."/>
            <person name="Bruns T."/>
            <person name="Baldrian P."/>
            <person name="Vilgalys R."/>
            <person name="Dunand C."/>
            <person name="Henrissat B."/>
            <person name="Grigoriev I.V."/>
            <person name="Hibbett D."/>
            <person name="Nagy L.G."/>
            <person name="Martin F.M."/>
        </authorList>
    </citation>
    <scope>NUCLEOTIDE SEQUENCE</scope>
    <source>
        <strain evidence="1">UH-Tt-Lm1</strain>
    </source>
</reference>